<gene>
    <name evidence="1" type="ORF">RJT34_16994</name>
</gene>
<comment type="caution">
    <text evidence="1">The sequence shown here is derived from an EMBL/GenBank/DDBJ whole genome shotgun (WGS) entry which is preliminary data.</text>
</comment>
<evidence type="ECO:0000313" key="1">
    <source>
        <dbReference type="EMBL" id="KAK7294111.1"/>
    </source>
</evidence>
<sequence>MLSMTDGDRCWHGSRYLGKLEPLVDLLELCPLRHQLATTQLFEYLQYTAFSIQILSLNVILTTECQLCR</sequence>
<protein>
    <submittedName>
        <fullName evidence="1">Uncharacterized protein</fullName>
    </submittedName>
</protein>
<dbReference type="Proteomes" id="UP001359559">
    <property type="component" value="Unassembled WGS sequence"/>
</dbReference>
<evidence type="ECO:0000313" key="2">
    <source>
        <dbReference type="Proteomes" id="UP001359559"/>
    </source>
</evidence>
<dbReference type="AlphaFoldDB" id="A0AAN9PDC5"/>
<name>A0AAN9PDC5_CLITE</name>
<proteinExistence type="predicted"/>
<reference evidence="1 2" key="1">
    <citation type="submission" date="2024-01" db="EMBL/GenBank/DDBJ databases">
        <title>The genomes of 5 underutilized Papilionoideae crops provide insights into root nodulation and disease resistance.</title>
        <authorList>
            <person name="Yuan L."/>
        </authorList>
    </citation>
    <scope>NUCLEOTIDE SEQUENCE [LARGE SCALE GENOMIC DNA]</scope>
    <source>
        <strain evidence="1">LY-2023</strain>
        <tissue evidence="1">Leaf</tissue>
    </source>
</reference>
<organism evidence="1 2">
    <name type="scientific">Clitoria ternatea</name>
    <name type="common">Butterfly pea</name>
    <dbReference type="NCBI Taxonomy" id="43366"/>
    <lineage>
        <taxon>Eukaryota</taxon>
        <taxon>Viridiplantae</taxon>
        <taxon>Streptophyta</taxon>
        <taxon>Embryophyta</taxon>
        <taxon>Tracheophyta</taxon>
        <taxon>Spermatophyta</taxon>
        <taxon>Magnoliopsida</taxon>
        <taxon>eudicotyledons</taxon>
        <taxon>Gunneridae</taxon>
        <taxon>Pentapetalae</taxon>
        <taxon>rosids</taxon>
        <taxon>fabids</taxon>
        <taxon>Fabales</taxon>
        <taxon>Fabaceae</taxon>
        <taxon>Papilionoideae</taxon>
        <taxon>50 kb inversion clade</taxon>
        <taxon>NPAAA clade</taxon>
        <taxon>indigoferoid/millettioid clade</taxon>
        <taxon>Phaseoleae</taxon>
        <taxon>Clitoria</taxon>
    </lineage>
</organism>
<dbReference type="EMBL" id="JAYKXN010000004">
    <property type="protein sequence ID" value="KAK7294111.1"/>
    <property type="molecule type" value="Genomic_DNA"/>
</dbReference>
<keyword evidence="2" id="KW-1185">Reference proteome</keyword>
<accession>A0AAN9PDC5</accession>